<keyword evidence="2" id="KW-1133">Transmembrane helix</keyword>
<keyword evidence="2" id="KW-0472">Membrane</keyword>
<dbReference type="RefSeq" id="WP_072985410.1">
    <property type="nucleotide sequence ID" value="NZ_FQZB01000005.1"/>
</dbReference>
<dbReference type="OrthoDB" id="1895190at2"/>
<dbReference type="Proteomes" id="UP000184310">
    <property type="component" value="Unassembled WGS sequence"/>
</dbReference>
<dbReference type="STRING" id="1121302.SAMN02745163_00820"/>
<dbReference type="Pfam" id="PF22820">
    <property type="entry name" value="TcaA_3rd_4th"/>
    <property type="match status" value="1"/>
</dbReference>
<dbReference type="Pfam" id="PF22813">
    <property type="entry name" value="TcaA_2nd"/>
    <property type="match status" value="1"/>
</dbReference>
<dbReference type="AlphaFoldDB" id="A0A1M6ECK6"/>
<feature type="domain" description="TcaA second" evidence="3">
    <location>
        <begin position="58"/>
        <end position="131"/>
    </location>
</feature>
<keyword evidence="2" id="KW-0812">Transmembrane</keyword>
<keyword evidence="1" id="KW-0175">Coiled coil</keyword>
<evidence type="ECO:0000313" key="5">
    <source>
        <dbReference type="EMBL" id="SHI83216.1"/>
    </source>
</evidence>
<feature type="domain" description="TcaA 4th" evidence="4">
    <location>
        <begin position="215"/>
        <end position="284"/>
    </location>
</feature>
<evidence type="ECO:0000256" key="2">
    <source>
        <dbReference type="SAM" id="Phobius"/>
    </source>
</evidence>
<name>A0A1M6ECK6_9CLOT</name>
<evidence type="ECO:0000313" key="6">
    <source>
        <dbReference type="Proteomes" id="UP000184310"/>
    </source>
</evidence>
<dbReference type="InterPro" id="IPR054530">
    <property type="entry name" value="TcaA_4th"/>
</dbReference>
<evidence type="ECO:0000259" key="3">
    <source>
        <dbReference type="Pfam" id="PF22813"/>
    </source>
</evidence>
<dbReference type="EMBL" id="FQZB01000005">
    <property type="protein sequence ID" value="SHI83216.1"/>
    <property type="molecule type" value="Genomic_DNA"/>
</dbReference>
<dbReference type="PANTHER" id="PTHR40038:SF1">
    <property type="entry name" value="MEMBRANE-ASSOCIATED PROTEIN TCAA"/>
    <property type="match status" value="1"/>
</dbReference>
<sequence length="416" mass="48420">MNLSLNDIKNQMKEKNIKLCKFFKELIKKTYFKYIIIGFFVLALIIGFLLGSGKTSREAMILKIDKAIEKNDYKEMSKIIKFENKNEKVTEENIIPLVKYYKENNIAKESLINALKQDGNNIINLKKQKKFLGEDYYLTVKLATIQIKSNIQGTAIYLNNKKYGEIGEEGILKIEGIVPGSYDLLAKNESKYAKLNKKDKINFQQDSIFEENLNGINISVNSEFKDANVYINDEDTKIKVKDFKNIGPFDIDEGYKIKLKEESPWGEIFSDEKEVKNIPAINLNIDLKNESINKEIEASLKEFYISVFEALNKEDSKLIKATTKESKEQIYNELKKEYNFLKNNYDISDLQISMEKSEIKYEEGKYKGNIVVDINYSISKKILGFEFEKEKQSKSFFNGVKYEDGKWLVIEAYKFR</sequence>
<feature type="coiled-coil region" evidence="1">
    <location>
        <begin position="324"/>
        <end position="351"/>
    </location>
</feature>
<gene>
    <name evidence="5" type="ORF">SAMN02745163_00820</name>
</gene>
<evidence type="ECO:0000259" key="4">
    <source>
        <dbReference type="Pfam" id="PF22820"/>
    </source>
</evidence>
<proteinExistence type="predicted"/>
<dbReference type="PANTHER" id="PTHR40038">
    <property type="entry name" value="MEMBRANE-ASSOCIATED PROTEIN TCAA"/>
    <property type="match status" value="1"/>
</dbReference>
<feature type="transmembrane region" description="Helical" evidence="2">
    <location>
        <begin position="31"/>
        <end position="51"/>
    </location>
</feature>
<reference evidence="5 6" key="1">
    <citation type="submission" date="2016-11" db="EMBL/GenBank/DDBJ databases">
        <authorList>
            <person name="Jaros S."/>
            <person name="Januszkiewicz K."/>
            <person name="Wedrychowicz H."/>
        </authorList>
    </citation>
    <scope>NUCLEOTIDE SEQUENCE [LARGE SCALE GENOMIC DNA]</scope>
    <source>
        <strain evidence="5 6">DSM 21758</strain>
    </source>
</reference>
<accession>A0A1M6ECK6</accession>
<evidence type="ECO:0008006" key="7">
    <source>
        <dbReference type="Google" id="ProtNLM"/>
    </source>
</evidence>
<dbReference type="GO" id="GO:0005886">
    <property type="term" value="C:plasma membrane"/>
    <property type="evidence" value="ECO:0007669"/>
    <property type="project" value="UniProtKB-SubCell"/>
</dbReference>
<protein>
    <recommendedName>
        <fullName evidence="7">Membrane-associated protein</fullName>
    </recommendedName>
</protein>
<dbReference type="InterPro" id="IPR054529">
    <property type="entry name" value="TcaA_2nd"/>
</dbReference>
<evidence type="ECO:0000256" key="1">
    <source>
        <dbReference type="SAM" id="Coils"/>
    </source>
</evidence>
<keyword evidence="6" id="KW-1185">Reference proteome</keyword>
<organism evidence="5 6">
    <name type="scientific">Clostridium cavendishii DSM 21758</name>
    <dbReference type="NCBI Taxonomy" id="1121302"/>
    <lineage>
        <taxon>Bacteria</taxon>
        <taxon>Bacillati</taxon>
        <taxon>Bacillota</taxon>
        <taxon>Clostridia</taxon>
        <taxon>Eubacteriales</taxon>
        <taxon>Clostridiaceae</taxon>
        <taxon>Clostridium</taxon>
    </lineage>
</organism>